<dbReference type="EC" id="3.6.1.66" evidence="10"/>
<dbReference type="GO" id="GO:0035870">
    <property type="term" value="F:dITP diphosphatase activity"/>
    <property type="evidence" value="ECO:0007669"/>
    <property type="project" value="UniProtKB-UniRule"/>
</dbReference>
<comment type="subunit">
    <text evidence="2 10">Homodimer.</text>
</comment>
<evidence type="ECO:0000313" key="13">
    <source>
        <dbReference type="Proteomes" id="UP000217153"/>
    </source>
</evidence>
<dbReference type="GO" id="GO:0046872">
    <property type="term" value="F:metal ion binding"/>
    <property type="evidence" value="ECO:0007669"/>
    <property type="project" value="UniProtKB-KW"/>
</dbReference>
<gene>
    <name evidence="12" type="primary">rdgB</name>
    <name evidence="12" type="ORF">B1s21122_05160</name>
</gene>
<comment type="catalytic activity">
    <reaction evidence="9 10">
        <text>XTP + H2O = XMP + diphosphate + H(+)</text>
        <dbReference type="Rhea" id="RHEA:28610"/>
        <dbReference type="ChEBI" id="CHEBI:15377"/>
        <dbReference type="ChEBI" id="CHEBI:15378"/>
        <dbReference type="ChEBI" id="CHEBI:33019"/>
        <dbReference type="ChEBI" id="CHEBI:57464"/>
        <dbReference type="ChEBI" id="CHEBI:61314"/>
        <dbReference type="EC" id="3.6.1.66"/>
    </reaction>
</comment>
<dbReference type="FunFam" id="3.90.950.10:FF:000001">
    <property type="entry name" value="dITP/XTP pyrophosphatase"/>
    <property type="match status" value="1"/>
</dbReference>
<dbReference type="HAMAP" id="MF_01405">
    <property type="entry name" value="Non_canon_purine_NTPase"/>
    <property type="match status" value="1"/>
</dbReference>
<evidence type="ECO:0000256" key="3">
    <source>
        <dbReference type="ARBA" id="ARBA00022723"/>
    </source>
</evidence>
<keyword evidence="3 10" id="KW-0479">Metal-binding</keyword>
<comment type="catalytic activity">
    <reaction evidence="10">
        <text>ITP + H2O = IMP + diphosphate + H(+)</text>
        <dbReference type="Rhea" id="RHEA:29399"/>
        <dbReference type="ChEBI" id="CHEBI:15377"/>
        <dbReference type="ChEBI" id="CHEBI:15378"/>
        <dbReference type="ChEBI" id="CHEBI:33019"/>
        <dbReference type="ChEBI" id="CHEBI:58053"/>
        <dbReference type="ChEBI" id="CHEBI:61402"/>
        <dbReference type="EC" id="3.6.1.66"/>
    </reaction>
</comment>
<dbReference type="PANTHER" id="PTHR11067">
    <property type="entry name" value="INOSINE TRIPHOSPHATE PYROPHOSPHATASE/HAM1 PROTEIN"/>
    <property type="match status" value="1"/>
</dbReference>
<evidence type="ECO:0000313" key="12">
    <source>
        <dbReference type="EMBL" id="ASY09709.1"/>
    </source>
</evidence>
<dbReference type="GO" id="GO:0017111">
    <property type="term" value="F:ribonucleoside triphosphate phosphatase activity"/>
    <property type="evidence" value="ECO:0007669"/>
    <property type="project" value="InterPro"/>
</dbReference>
<keyword evidence="6 10" id="KW-0460">Magnesium</keyword>
<dbReference type="Gene3D" id="3.90.950.10">
    <property type="match status" value="1"/>
</dbReference>
<dbReference type="CDD" id="cd00515">
    <property type="entry name" value="HAM1"/>
    <property type="match status" value="1"/>
</dbReference>
<protein>
    <recommendedName>
        <fullName evidence="10">dITP/XTP pyrophosphatase</fullName>
        <ecNumber evidence="10">3.6.1.66</ecNumber>
    </recommendedName>
    <alternativeName>
        <fullName evidence="10">Non-canonical purine NTP pyrophosphatase</fullName>
    </alternativeName>
    <alternativeName>
        <fullName evidence="10">Non-standard purine NTP pyrophosphatase</fullName>
    </alternativeName>
    <alternativeName>
        <fullName evidence="10">Nucleoside-triphosphate diphosphatase</fullName>
    </alternativeName>
    <alternativeName>
        <fullName evidence="10">Nucleoside-triphosphate pyrophosphatase</fullName>
        <shortName evidence="10">NTPase</shortName>
    </alternativeName>
</protein>
<evidence type="ECO:0000256" key="10">
    <source>
        <dbReference type="HAMAP-Rule" id="MF_01405"/>
    </source>
</evidence>
<dbReference type="InterPro" id="IPR029001">
    <property type="entry name" value="ITPase-like_fam"/>
</dbReference>
<keyword evidence="4 10" id="KW-0547">Nucleotide-binding</keyword>
<evidence type="ECO:0000256" key="6">
    <source>
        <dbReference type="ARBA" id="ARBA00022842"/>
    </source>
</evidence>
<keyword evidence="5 10" id="KW-0378">Hydrolase</keyword>
<keyword evidence="13" id="KW-1185">Reference proteome</keyword>
<dbReference type="KEGG" id="abam:B1s21122_05160"/>
<reference evidence="13" key="1">
    <citation type="submission" date="2016-10" db="EMBL/GenBank/DDBJ databases">
        <title>High microdiversification within the ubiquitous acI lineage of Actinobacteria.</title>
        <authorList>
            <person name="Neuenschwander S.M."/>
            <person name="Salcher M."/>
            <person name="Ghai R."/>
            <person name="Pernthaler J."/>
        </authorList>
    </citation>
    <scope>NUCLEOTIDE SEQUENCE [LARGE SCALE GENOMIC DNA]</scope>
</reference>
<comment type="function">
    <text evidence="10">Pyrophosphatase that catalyzes the hydrolysis of nucleoside triphosphates to their monophosphate derivatives, with a high preference for the non-canonical purine nucleotides XTP (xanthosine triphosphate), dITP (deoxyinosine triphosphate) and ITP. Seems to function as a house-cleaning enzyme that removes non-canonical purine nucleotides from the nucleotide pool, thus preventing their incorporation into DNA/RNA and avoiding chromosomal lesions.</text>
</comment>
<feature type="binding site" evidence="10">
    <location>
        <begin position="8"/>
        <end position="13"/>
    </location>
    <ligand>
        <name>substrate</name>
    </ligand>
</feature>
<dbReference type="SUPFAM" id="SSF52972">
    <property type="entry name" value="ITPase-like"/>
    <property type="match status" value="1"/>
</dbReference>
<dbReference type="GO" id="GO:0036222">
    <property type="term" value="F:XTP diphosphatase activity"/>
    <property type="evidence" value="ECO:0007669"/>
    <property type="project" value="UniProtKB-UniRule"/>
</dbReference>
<evidence type="ECO:0000256" key="2">
    <source>
        <dbReference type="ARBA" id="ARBA00011738"/>
    </source>
</evidence>
<dbReference type="GO" id="GO:0009117">
    <property type="term" value="P:nucleotide metabolic process"/>
    <property type="evidence" value="ECO:0007669"/>
    <property type="project" value="UniProtKB-KW"/>
</dbReference>
<accession>A0A249JYX0</accession>
<dbReference type="InterPro" id="IPR002637">
    <property type="entry name" value="RdgB/HAM1"/>
</dbReference>
<evidence type="ECO:0000256" key="5">
    <source>
        <dbReference type="ARBA" id="ARBA00022801"/>
    </source>
</evidence>
<dbReference type="Pfam" id="PF01725">
    <property type="entry name" value="Ham1p_like"/>
    <property type="match status" value="1"/>
</dbReference>
<dbReference type="GO" id="GO:0005829">
    <property type="term" value="C:cytosol"/>
    <property type="evidence" value="ECO:0007669"/>
    <property type="project" value="TreeGrafter"/>
</dbReference>
<dbReference type="RefSeq" id="WP_095681013.1">
    <property type="nucleotide sequence ID" value="NZ_CP016768.2"/>
</dbReference>
<organism evidence="12 13">
    <name type="scientific">Candidatus Nanopelagicus limnae</name>
    <dbReference type="NCBI Taxonomy" id="1884634"/>
    <lineage>
        <taxon>Bacteria</taxon>
        <taxon>Bacillati</taxon>
        <taxon>Actinomycetota</taxon>
        <taxon>Actinomycetes</taxon>
        <taxon>Candidatus Nanopelagicales</taxon>
        <taxon>Candidatus Nanopelagicaceae</taxon>
        <taxon>Candidatus Nanopelagicus</taxon>
    </lineage>
</organism>
<evidence type="ECO:0000256" key="1">
    <source>
        <dbReference type="ARBA" id="ARBA00008023"/>
    </source>
</evidence>
<dbReference type="InterPro" id="IPR020922">
    <property type="entry name" value="dITP/XTP_pyrophosphatase"/>
</dbReference>
<dbReference type="GO" id="GO:0036220">
    <property type="term" value="F:ITP diphosphatase activity"/>
    <property type="evidence" value="ECO:0007669"/>
    <property type="project" value="UniProtKB-UniRule"/>
</dbReference>
<keyword evidence="7 10" id="KW-0546">Nucleotide metabolism</keyword>
<comment type="similarity">
    <text evidence="1 10 11">Belongs to the HAM1 NTPase family.</text>
</comment>
<comment type="caution">
    <text evidence="10">Lacks conserved residue(s) required for the propagation of feature annotation.</text>
</comment>
<dbReference type="GO" id="GO:0009146">
    <property type="term" value="P:purine nucleoside triphosphate catabolic process"/>
    <property type="evidence" value="ECO:0007669"/>
    <property type="project" value="UniProtKB-UniRule"/>
</dbReference>
<proteinExistence type="inferred from homology"/>
<sequence>MRQLVLATKNKGKIVEFERLLNQHAQSIKVLGLIDFPDMPEVQESGKTLSENAKLKAKSISIFTKLPCLADDSGLFIDALEGDPGIYSARWAGYEGEDSRERDRRNIEKVLAQLKDVPAQKRGAQFKAVVAFYKPNTDALAIEKEELGVMAGEIVLAPLGDGGFGYDPIFKPTGFDQTLAQLAPGVKDEVSHRGIAFRAMTPFLLSNL</sequence>
<evidence type="ECO:0000256" key="7">
    <source>
        <dbReference type="ARBA" id="ARBA00023080"/>
    </source>
</evidence>
<dbReference type="EMBL" id="CP016768">
    <property type="protein sequence ID" value="ASY09709.1"/>
    <property type="molecule type" value="Genomic_DNA"/>
</dbReference>
<evidence type="ECO:0000256" key="9">
    <source>
        <dbReference type="ARBA" id="ARBA00052017"/>
    </source>
</evidence>
<dbReference type="PANTHER" id="PTHR11067:SF9">
    <property type="entry name" value="INOSINE TRIPHOSPHATE PYROPHOSPHATASE"/>
    <property type="match status" value="1"/>
</dbReference>
<feature type="binding site" evidence="10">
    <location>
        <position position="187"/>
    </location>
    <ligand>
        <name>substrate</name>
    </ligand>
</feature>
<evidence type="ECO:0000256" key="4">
    <source>
        <dbReference type="ARBA" id="ARBA00022741"/>
    </source>
</evidence>
<dbReference type="OrthoDB" id="9807456at2"/>
<feature type="binding site" evidence="10">
    <location>
        <position position="72"/>
    </location>
    <ligand>
        <name>Mg(2+)</name>
        <dbReference type="ChEBI" id="CHEBI:18420"/>
    </ligand>
</feature>
<evidence type="ECO:0000256" key="8">
    <source>
        <dbReference type="ARBA" id="ARBA00051875"/>
    </source>
</evidence>
<evidence type="ECO:0000256" key="11">
    <source>
        <dbReference type="RuleBase" id="RU003781"/>
    </source>
</evidence>
<comment type="cofactor">
    <cofactor evidence="10">
        <name>Mg(2+)</name>
        <dbReference type="ChEBI" id="CHEBI:18420"/>
    </cofactor>
    <text evidence="10">Binds 1 Mg(2+) ion per subunit.</text>
</comment>
<dbReference type="AlphaFoldDB" id="A0A249JYX0"/>
<dbReference type="GO" id="GO:0000166">
    <property type="term" value="F:nucleotide binding"/>
    <property type="evidence" value="ECO:0007669"/>
    <property type="project" value="UniProtKB-KW"/>
</dbReference>
<dbReference type="Proteomes" id="UP000217153">
    <property type="component" value="Chromosome"/>
</dbReference>
<feature type="binding site" evidence="10">
    <location>
        <begin position="192"/>
        <end position="193"/>
    </location>
    <ligand>
        <name>substrate</name>
    </ligand>
</feature>
<feature type="active site" description="Proton acceptor" evidence="10">
    <location>
        <position position="72"/>
    </location>
</feature>
<feature type="binding site" evidence="10">
    <location>
        <position position="73"/>
    </location>
    <ligand>
        <name>substrate</name>
    </ligand>
</feature>
<dbReference type="NCBIfam" id="TIGR00042">
    <property type="entry name" value="RdgB/HAM1 family non-canonical purine NTP pyrophosphatase"/>
    <property type="match status" value="1"/>
</dbReference>
<name>A0A249JYX0_9ACTN</name>
<feature type="binding site" evidence="10">
    <location>
        <begin position="164"/>
        <end position="167"/>
    </location>
    <ligand>
        <name>substrate</name>
    </ligand>
</feature>
<comment type="catalytic activity">
    <reaction evidence="8 10">
        <text>dITP + H2O = dIMP + diphosphate + H(+)</text>
        <dbReference type="Rhea" id="RHEA:28342"/>
        <dbReference type="ChEBI" id="CHEBI:15377"/>
        <dbReference type="ChEBI" id="CHEBI:15378"/>
        <dbReference type="ChEBI" id="CHEBI:33019"/>
        <dbReference type="ChEBI" id="CHEBI:61194"/>
        <dbReference type="ChEBI" id="CHEBI:61382"/>
        <dbReference type="EC" id="3.6.1.66"/>
    </reaction>
</comment>